<protein>
    <submittedName>
        <fullName evidence="2">Uncharacterized protein</fullName>
    </submittedName>
</protein>
<proteinExistence type="predicted"/>
<accession>A0AAD4YGR1</accession>
<name>A0AAD4YGR1_OVIAM</name>
<comment type="caution">
    <text evidence="2">The sequence shown here is derived from an EMBL/GenBank/DDBJ whole genome shotgun (WGS) entry which is preliminary data.</text>
</comment>
<reference evidence="2" key="1">
    <citation type="submission" date="2022-03" db="EMBL/GenBank/DDBJ databases">
        <title>Genomic analyses of argali, domestic sheep and their hybrids provide insights into chromosomal evolution, heterosis and genetic basis of agronomic traits.</title>
        <authorList>
            <person name="Li M."/>
        </authorList>
    </citation>
    <scope>NUCLEOTIDE SEQUENCE</scope>
    <source>
        <strain evidence="2">CAU-MHL-2022a</strain>
        <tissue evidence="2">Skin</tissue>
    </source>
</reference>
<keyword evidence="3" id="KW-1185">Reference proteome</keyword>
<feature type="region of interest" description="Disordered" evidence="1">
    <location>
        <begin position="1"/>
        <end position="20"/>
    </location>
</feature>
<organism evidence="2 3">
    <name type="scientific">Ovis ammon polii</name>
    <dbReference type="NCBI Taxonomy" id="230172"/>
    <lineage>
        <taxon>Eukaryota</taxon>
        <taxon>Metazoa</taxon>
        <taxon>Chordata</taxon>
        <taxon>Craniata</taxon>
        <taxon>Vertebrata</taxon>
        <taxon>Euteleostomi</taxon>
        <taxon>Mammalia</taxon>
        <taxon>Eutheria</taxon>
        <taxon>Laurasiatheria</taxon>
        <taxon>Artiodactyla</taxon>
        <taxon>Ruminantia</taxon>
        <taxon>Pecora</taxon>
        <taxon>Bovidae</taxon>
        <taxon>Caprinae</taxon>
        <taxon>Ovis</taxon>
    </lineage>
</organism>
<gene>
    <name evidence="2" type="ORF">MG293_002641</name>
</gene>
<dbReference type="EMBL" id="JAKZEL010000002">
    <property type="protein sequence ID" value="KAI4546086.1"/>
    <property type="molecule type" value="Genomic_DNA"/>
</dbReference>
<dbReference type="Proteomes" id="UP001214576">
    <property type="component" value="Unassembled WGS sequence"/>
</dbReference>
<sequence>MQLGKSFGEPDQTHPGDRSIIPAYDLEQDPLLLLEDTTAHRGCQGKDLDEKPLPVVHNSEMSGVNEQAPFGNGDPLQFIFARVIQFCSDAKDCGTVGGDTANTGDLTKSIHSKATFLKGRGVQT</sequence>
<dbReference type="AlphaFoldDB" id="A0AAD4YGR1"/>
<evidence type="ECO:0000313" key="3">
    <source>
        <dbReference type="Proteomes" id="UP001214576"/>
    </source>
</evidence>
<evidence type="ECO:0000256" key="1">
    <source>
        <dbReference type="SAM" id="MobiDB-lite"/>
    </source>
</evidence>
<evidence type="ECO:0000313" key="2">
    <source>
        <dbReference type="EMBL" id="KAI4546086.1"/>
    </source>
</evidence>